<dbReference type="AlphaFoldDB" id="A3IS49"/>
<reference evidence="1 2" key="1">
    <citation type="submission" date="2007-03" db="EMBL/GenBank/DDBJ databases">
        <authorList>
            <person name="Stal L."/>
            <person name="Ferriera S."/>
            <person name="Johnson J."/>
            <person name="Kravitz S."/>
            <person name="Beeson K."/>
            <person name="Sutton G."/>
            <person name="Rogers Y.-H."/>
            <person name="Friedman R."/>
            <person name="Frazier M."/>
            <person name="Venter J.C."/>
        </authorList>
    </citation>
    <scope>NUCLEOTIDE SEQUENCE [LARGE SCALE GENOMIC DNA]</scope>
    <source>
        <strain evidence="1 2">CCY0110</strain>
    </source>
</reference>
<proteinExistence type="predicted"/>
<dbReference type="OrthoDB" id="9896235at2"/>
<organism evidence="1 2">
    <name type="scientific">Crocosphaera chwakensis CCY0110</name>
    <dbReference type="NCBI Taxonomy" id="391612"/>
    <lineage>
        <taxon>Bacteria</taxon>
        <taxon>Bacillati</taxon>
        <taxon>Cyanobacteriota</taxon>
        <taxon>Cyanophyceae</taxon>
        <taxon>Oscillatoriophycideae</taxon>
        <taxon>Chroococcales</taxon>
        <taxon>Aphanothecaceae</taxon>
        <taxon>Crocosphaera</taxon>
        <taxon>Crocosphaera chwakensis</taxon>
    </lineage>
</organism>
<evidence type="ECO:0000313" key="2">
    <source>
        <dbReference type="Proteomes" id="UP000003781"/>
    </source>
</evidence>
<name>A3IS49_9CHRO</name>
<sequence length="120" mass="13851">MPTVNLKNFIIISLADTARRAGFGDMPATTDYQKKKQSLQERNILKRLLEMVKNRKPSKIVEVNDLYLSPQFTMLIADVYSQIEGYSNDVYFCQNLAECENRLSFNGDIEALYKQVLIHL</sequence>
<comment type="caution">
    <text evidence="1">The sequence shown here is derived from an EMBL/GenBank/DDBJ whole genome shotgun (WGS) entry which is preliminary data.</text>
</comment>
<keyword evidence="2" id="KW-1185">Reference proteome</keyword>
<evidence type="ECO:0000313" key="1">
    <source>
        <dbReference type="EMBL" id="EAZ90727.1"/>
    </source>
</evidence>
<protein>
    <submittedName>
        <fullName evidence="1">Uncharacterized protein</fullName>
    </submittedName>
</protein>
<dbReference type="RefSeq" id="WP_008276206.1">
    <property type="nucleotide sequence ID" value="NZ_AAXW01000021.1"/>
</dbReference>
<accession>A3IS49</accession>
<dbReference type="EMBL" id="AAXW01000021">
    <property type="protein sequence ID" value="EAZ90727.1"/>
    <property type="molecule type" value="Genomic_DNA"/>
</dbReference>
<dbReference type="Proteomes" id="UP000003781">
    <property type="component" value="Unassembled WGS sequence"/>
</dbReference>
<dbReference type="eggNOG" id="ENOG503216A">
    <property type="taxonomic scope" value="Bacteria"/>
</dbReference>
<gene>
    <name evidence="1" type="ORF">CY0110_32305</name>
</gene>